<comment type="similarity">
    <text evidence="2">Belongs to the TonB family.</text>
</comment>
<keyword evidence="4" id="KW-1003">Cell membrane</keyword>
<dbReference type="PANTHER" id="PTHR33446">
    <property type="entry name" value="PROTEIN TONB-RELATED"/>
    <property type="match status" value="1"/>
</dbReference>
<dbReference type="RefSeq" id="WP_147911460.1">
    <property type="nucleotide sequence ID" value="NZ_JBHUEJ010000019.1"/>
</dbReference>
<dbReference type="InterPro" id="IPR051045">
    <property type="entry name" value="TonB-dependent_transducer"/>
</dbReference>
<protein>
    <submittedName>
        <fullName evidence="11">Energy transducer TonB</fullName>
    </submittedName>
</protein>
<dbReference type="Pfam" id="PF03544">
    <property type="entry name" value="TonB_C"/>
    <property type="match status" value="1"/>
</dbReference>
<evidence type="ECO:0000256" key="4">
    <source>
        <dbReference type="ARBA" id="ARBA00022475"/>
    </source>
</evidence>
<dbReference type="PROSITE" id="PS52015">
    <property type="entry name" value="TONB_CTD"/>
    <property type="match status" value="1"/>
</dbReference>
<dbReference type="InterPro" id="IPR006260">
    <property type="entry name" value="TonB/TolA_C"/>
</dbReference>
<name>A0ABW4KXK0_9BURK</name>
<keyword evidence="12" id="KW-1185">Reference proteome</keyword>
<evidence type="ECO:0000256" key="8">
    <source>
        <dbReference type="ARBA" id="ARBA00022989"/>
    </source>
</evidence>
<evidence type="ECO:0000313" key="11">
    <source>
        <dbReference type="EMBL" id="MFD1711043.1"/>
    </source>
</evidence>
<dbReference type="SUPFAM" id="SSF74653">
    <property type="entry name" value="TolA/TonB C-terminal domain"/>
    <property type="match status" value="1"/>
</dbReference>
<evidence type="ECO:0000256" key="5">
    <source>
        <dbReference type="ARBA" id="ARBA00022519"/>
    </source>
</evidence>
<organism evidence="11 12">
    <name type="scientific">Ottowia flava</name>
    <dbReference type="NCBI Taxonomy" id="2675430"/>
    <lineage>
        <taxon>Bacteria</taxon>
        <taxon>Pseudomonadati</taxon>
        <taxon>Pseudomonadota</taxon>
        <taxon>Betaproteobacteria</taxon>
        <taxon>Burkholderiales</taxon>
        <taxon>Comamonadaceae</taxon>
        <taxon>Ottowia</taxon>
    </lineage>
</organism>
<accession>A0ABW4KXK0</accession>
<evidence type="ECO:0000256" key="6">
    <source>
        <dbReference type="ARBA" id="ARBA00022692"/>
    </source>
</evidence>
<dbReference type="Gene3D" id="3.30.1150.10">
    <property type="match status" value="1"/>
</dbReference>
<keyword evidence="9" id="KW-0472">Membrane</keyword>
<proteinExistence type="inferred from homology"/>
<keyword evidence="7" id="KW-0653">Protein transport</keyword>
<dbReference type="InterPro" id="IPR037682">
    <property type="entry name" value="TonB_C"/>
</dbReference>
<feature type="domain" description="TonB C-terminal" evidence="10">
    <location>
        <begin position="47"/>
        <end position="137"/>
    </location>
</feature>
<keyword evidence="6" id="KW-0812">Transmembrane</keyword>
<dbReference type="NCBIfam" id="TIGR01352">
    <property type="entry name" value="tonB_Cterm"/>
    <property type="match status" value="1"/>
</dbReference>
<comment type="subcellular location">
    <subcellularLocation>
        <location evidence="1">Cell inner membrane</location>
        <topology evidence="1">Single-pass membrane protein</topology>
        <orientation evidence="1">Periplasmic side</orientation>
    </subcellularLocation>
</comment>
<comment type="caution">
    <text evidence="11">The sequence shown here is derived from an EMBL/GenBank/DDBJ whole genome shotgun (WGS) entry which is preliminary data.</text>
</comment>
<keyword evidence="8" id="KW-1133">Transmembrane helix</keyword>
<dbReference type="EMBL" id="JBHUEJ010000019">
    <property type="protein sequence ID" value="MFD1711043.1"/>
    <property type="molecule type" value="Genomic_DNA"/>
</dbReference>
<evidence type="ECO:0000256" key="2">
    <source>
        <dbReference type="ARBA" id="ARBA00006555"/>
    </source>
</evidence>
<reference evidence="12" key="1">
    <citation type="journal article" date="2019" name="Int. J. Syst. Evol. Microbiol.">
        <title>The Global Catalogue of Microorganisms (GCM) 10K type strain sequencing project: providing services to taxonomists for standard genome sequencing and annotation.</title>
        <authorList>
            <consortium name="The Broad Institute Genomics Platform"/>
            <consortium name="The Broad Institute Genome Sequencing Center for Infectious Disease"/>
            <person name="Wu L."/>
            <person name="Ma J."/>
        </authorList>
    </citation>
    <scope>NUCLEOTIDE SEQUENCE [LARGE SCALE GENOMIC DNA]</scope>
    <source>
        <strain evidence="12">LMG 29247</strain>
    </source>
</reference>
<gene>
    <name evidence="11" type="ORF">ACFSF0_10525</name>
</gene>
<dbReference type="Proteomes" id="UP001597304">
    <property type="component" value="Unassembled WGS sequence"/>
</dbReference>
<evidence type="ECO:0000259" key="10">
    <source>
        <dbReference type="PROSITE" id="PS52015"/>
    </source>
</evidence>
<keyword evidence="3" id="KW-0813">Transport</keyword>
<keyword evidence="5" id="KW-0997">Cell inner membrane</keyword>
<evidence type="ECO:0000256" key="9">
    <source>
        <dbReference type="ARBA" id="ARBA00023136"/>
    </source>
</evidence>
<evidence type="ECO:0000256" key="3">
    <source>
        <dbReference type="ARBA" id="ARBA00022448"/>
    </source>
</evidence>
<evidence type="ECO:0000313" key="12">
    <source>
        <dbReference type="Proteomes" id="UP001597304"/>
    </source>
</evidence>
<evidence type="ECO:0000256" key="1">
    <source>
        <dbReference type="ARBA" id="ARBA00004383"/>
    </source>
</evidence>
<sequence>MIKATSPAESNAPTPTGRARLLTAATGAALLTAALMAGCATPPAADVVTKPSPLNLHLLVNYPAKAQYREVTGTVRLRVGYDAAGAVQEVRIVESSGDQALDAEALRATQAMRVQPGTRYGVPEAGVMMVPIRFALE</sequence>
<dbReference type="PANTHER" id="PTHR33446:SF2">
    <property type="entry name" value="PROTEIN TONB"/>
    <property type="match status" value="1"/>
</dbReference>
<evidence type="ECO:0000256" key="7">
    <source>
        <dbReference type="ARBA" id="ARBA00022927"/>
    </source>
</evidence>